<dbReference type="PANTHER" id="PTHR48100:SF59">
    <property type="entry name" value="ADENOSYLCOBALAMIN_ALPHA-RIBAZOLE PHOSPHATASE"/>
    <property type="match status" value="1"/>
</dbReference>
<dbReference type="GO" id="GO:0005737">
    <property type="term" value="C:cytoplasm"/>
    <property type="evidence" value="ECO:0007669"/>
    <property type="project" value="TreeGrafter"/>
</dbReference>
<protein>
    <submittedName>
        <fullName evidence="3">Probable phosphoglycerate mutase</fullName>
    </submittedName>
</protein>
<feature type="active site" description="Tele-phosphohistidine intermediate" evidence="1">
    <location>
        <position position="10"/>
    </location>
</feature>
<dbReference type="InterPro" id="IPR029033">
    <property type="entry name" value="His_PPase_superfam"/>
</dbReference>
<feature type="active site" description="Proton donor/acceptor" evidence="1">
    <location>
        <position position="91"/>
    </location>
</feature>
<feature type="binding site" evidence="2">
    <location>
        <begin position="9"/>
        <end position="16"/>
    </location>
    <ligand>
        <name>substrate</name>
    </ligand>
</feature>
<evidence type="ECO:0000256" key="1">
    <source>
        <dbReference type="PIRSR" id="PIRSR613078-1"/>
    </source>
</evidence>
<gene>
    <name evidence="3" type="ORF">GA0061101_101463</name>
</gene>
<proteinExistence type="predicted"/>
<dbReference type="InterPro" id="IPR050275">
    <property type="entry name" value="PGM_Phosphatase"/>
</dbReference>
<organism evidence="3 4">
    <name type="scientific">Rhizobium lusitanum</name>
    <dbReference type="NCBI Taxonomy" id="293958"/>
    <lineage>
        <taxon>Bacteria</taxon>
        <taxon>Pseudomonadati</taxon>
        <taxon>Pseudomonadota</taxon>
        <taxon>Alphaproteobacteria</taxon>
        <taxon>Hyphomicrobiales</taxon>
        <taxon>Rhizobiaceae</taxon>
        <taxon>Rhizobium/Agrobacterium group</taxon>
        <taxon>Rhizobium</taxon>
    </lineage>
</organism>
<dbReference type="OrthoDB" id="9781415at2"/>
<feature type="binding site" evidence="2">
    <location>
        <position position="64"/>
    </location>
    <ligand>
        <name>substrate</name>
    </ligand>
</feature>
<dbReference type="PROSITE" id="PS00175">
    <property type="entry name" value="PG_MUTASE"/>
    <property type="match status" value="1"/>
</dbReference>
<dbReference type="InterPro" id="IPR001345">
    <property type="entry name" value="PG/BPGM_mutase_AS"/>
</dbReference>
<evidence type="ECO:0000256" key="2">
    <source>
        <dbReference type="PIRSR" id="PIRSR613078-2"/>
    </source>
</evidence>
<dbReference type="SMART" id="SM00855">
    <property type="entry name" value="PGAM"/>
    <property type="match status" value="1"/>
</dbReference>
<dbReference type="CDD" id="cd07067">
    <property type="entry name" value="HP_PGM_like"/>
    <property type="match status" value="1"/>
</dbReference>
<dbReference type="SUPFAM" id="SSF53254">
    <property type="entry name" value="Phosphoglycerate mutase-like"/>
    <property type="match status" value="1"/>
</dbReference>
<accession>A0A1C3U4G6</accession>
<reference evidence="3 4" key="1">
    <citation type="submission" date="2016-08" db="EMBL/GenBank/DDBJ databases">
        <authorList>
            <person name="Seilhamer J.J."/>
        </authorList>
    </citation>
    <scope>NUCLEOTIDE SEQUENCE [LARGE SCALE GENOMIC DNA]</scope>
    <source>
        <strain evidence="3 4">P1-7</strain>
    </source>
</reference>
<dbReference type="PIRSF" id="PIRSF000709">
    <property type="entry name" value="6PFK_2-Ptase"/>
    <property type="match status" value="1"/>
</dbReference>
<dbReference type="Gene3D" id="3.40.50.1240">
    <property type="entry name" value="Phosphoglycerate mutase-like"/>
    <property type="match status" value="1"/>
</dbReference>
<dbReference type="Proteomes" id="UP000199205">
    <property type="component" value="Unassembled WGS sequence"/>
</dbReference>
<dbReference type="AlphaFoldDB" id="A0A1C3U4G6"/>
<dbReference type="EMBL" id="FMAF01000001">
    <property type="protein sequence ID" value="SCB10225.1"/>
    <property type="molecule type" value="Genomic_DNA"/>
</dbReference>
<name>A0A1C3U4G6_9HYPH</name>
<evidence type="ECO:0000313" key="4">
    <source>
        <dbReference type="Proteomes" id="UP000199205"/>
    </source>
</evidence>
<dbReference type="GO" id="GO:0016791">
    <property type="term" value="F:phosphatase activity"/>
    <property type="evidence" value="ECO:0007669"/>
    <property type="project" value="TreeGrafter"/>
</dbReference>
<dbReference type="Pfam" id="PF00300">
    <property type="entry name" value="His_Phos_1"/>
    <property type="match status" value="1"/>
</dbReference>
<sequence length="198" mass="22635">MPPILYVIRHGQTDWNAERRLQGQKDIDLNAIGREQARQNGIDLREILAFENKPFDFVASPLRRTRETMEIAREAMGLPPKDYGTDERLVEVSFGAWEGFTLRELKAAEPERLAERKAGKWDFIPPGEDAESYEILSWRVGSWLTSVERPTVCVTHGGVIRTLFRLVGDVAKEEAAEIPIHQDQILKVDPQMKIIGWI</sequence>
<evidence type="ECO:0000313" key="3">
    <source>
        <dbReference type="EMBL" id="SCB10225.1"/>
    </source>
</evidence>
<dbReference type="PANTHER" id="PTHR48100">
    <property type="entry name" value="BROAD-SPECIFICITY PHOSPHATASE YOR283W-RELATED"/>
    <property type="match status" value="1"/>
</dbReference>
<dbReference type="InterPro" id="IPR013078">
    <property type="entry name" value="His_Pase_superF_clade-1"/>
</dbReference>
<dbReference type="RefSeq" id="WP_037198585.1">
    <property type="nucleotide sequence ID" value="NZ_FMAF01000001.1"/>
</dbReference>